<sequence>MYKFAVLGIKPVKGLNNTADIIGEIFGHIQFHRDEDFIFDEFPAYIAKDDTYRYALLGIPESPGHDDGESKNVFQFEMRSLDRDNTNGHINMSEEIAEKLNSDGRLFCWT</sequence>
<dbReference type="EMBL" id="JBDIME010000001">
    <property type="protein sequence ID" value="MEN2788403.1"/>
    <property type="molecule type" value="Genomic_DNA"/>
</dbReference>
<comment type="caution">
    <text evidence="1">The sequence shown here is derived from an EMBL/GenBank/DDBJ whole genome shotgun (WGS) entry which is preliminary data.</text>
</comment>
<gene>
    <name evidence="1" type="ORF">ABC974_02100</name>
</gene>
<proteinExistence type="predicted"/>
<protein>
    <submittedName>
        <fullName evidence="1">Uncharacterized protein</fullName>
    </submittedName>
</protein>
<dbReference type="Proteomes" id="UP001419910">
    <property type="component" value="Unassembled WGS sequence"/>
</dbReference>
<organism evidence="1 2">
    <name type="scientific">Sphingomonas oligophenolica</name>
    <dbReference type="NCBI Taxonomy" id="301154"/>
    <lineage>
        <taxon>Bacteria</taxon>
        <taxon>Pseudomonadati</taxon>
        <taxon>Pseudomonadota</taxon>
        <taxon>Alphaproteobacteria</taxon>
        <taxon>Sphingomonadales</taxon>
        <taxon>Sphingomonadaceae</taxon>
        <taxon>Sphingomonas</taxon>
    </lineage>
</organism>
<keyword evidence="2" id="KW-1185">Reference proteome</keyword>
<dbReference type="RefSeq" id="WP_343888029.1">
    <property type="nucleotide sequence ID" value="NZ_BAAAEH010000005.1"/>
</dbReference>
<name>A0ABU9XY22_9SPHN</name>
<accession>A0ABU9XY22</accession>
<evidence type="ECO:0000313" key="1">
    <source>
        <dbReference type="EMBL" id="MEN2788403.1"/>
    </source>
</evidence>
<reference evidence="1 2" key="1">
    <citation type="submission" date="2024-05" db="EMBL/GenBank/DDBJ databases">
        <authorList>
            <person name="Liu Q."/>
            <person name="Xin Y.-H."/>
        </authorList>
    </citation>
    <scope>NUCLEOTIDE SEQUENCE [LARGE SCALE GENOMIC DNA]</scope>
    <source>
        <strain evidence="1 2">CGMCC 1.10181</strain>
    </source>
</reference>
<evidence type="ECO:0000313" key="2">
    <source>
        <dbReference type="Proteomes" id="UP001419910"/>
    </source>
</evidence>